<accession>A0AAD6TPE2</accession>
<proteinExistence type="predicted"/>
<dbReference type="EMBL" id="JARJCN010000098">
    <property type="protein sequence ID" value="KAJ7075344.1"/>
    <property type="molecule type" value="Genomic_DNA"/>
</dbReference>
<reference evidence="1" key="1">
    <citation type="submission" date="2023-03" db="EMBL/GenBank/DDBJ databases">
        <title>Massive genome expansion in bonnet fungi (Mycena s.s.) driven by repeated elements and novel gene families across ecological guilds.</title>
        <authorList>
            <consortium name="Lawrence Berkeley National Laboratory"/>
            <person name="Harder C.B."/>
            <person name="Miyauchi S."/>
            <person name="Viragh M."/>
            <person name="Kuo A."/>
            <person name="Thoen E."/>
            <person name="Andreopoulos B."/>
            <person name="Lu D."/>
            <person name="Skrede I."/>
            <person name="Drula E."/>
            <person name="Henrissat B."/>
            <person name="Morin E."/>
            <person name="Kohler A."/>
            <person name="Barry K."/>
            <person name="LaButti K."/>
            <person name="Morin E."/>
            <person name="Salamov A."/>
            <person name="Lipzen A."/>
            <person name="Mereny Z."/>
            <person name="Hegedus B."/>
            <person name="Baldrian P."/>
            <person name="Stursova M."/>
            <person name="Weitz H."/>
            <person name="Taylor A."/>
            <person name="Grigoriev I.V."/>
            <person name="Nagy L.G."/>
            <person name="Martin F."/>
            <person name="Kauserud H."/>
        </authorList>
    </citation>
    <scope>NUCLEOTIDE SEQUENCE</scope>
    <source>
        <strain evidence="1">CBHHK173m</strain>
    </source>
</reference>
<name>A0AAD6TPE2_9AGAR</name>
<sequence length="266" mass="29495">MPYVSKAHQNKRDTAKHTGWHVRSIPLASPQEPPEHRVVAIQIDAKDAGGLGYNPGLLGSKFSKLRANPVHAVATPVRHKQGHKQPTHSPLMARQHLVFRRSTRHSAGANQRDMLIRRYTYGSMLLGPVFGKFSKHQRPLRLQLQCKKKAAGRHTPPSTPFFRGCRVKKAAGRHPPPSFDFNVLHGVAWLLEPPGGAAQRRQTAYCPLKKAAGRHGHPRLNFDVSHSLIRPLEPHGGAAQRRRFHISCSHEWGVGAAPPKSAPPPK</sequence>
<gene>
    <name evidence="1" type="ORF">B0H15DRAFT_806280</name>
</gene>
<comment type="caution">
    <text evidence="1">The sequence shown here is derived from an EMBL/GenBank/DDBJ whole genome shotgun (WGS) entry which is preliminary data.</text>
</comment>
<dbReference type="Proteomes" id="UP001222325">
    <property type="component" value="Unassembled WGS sequence"/>
</dbReference>
<keyword evidence="2" id="KW-1185">Reference proteome</keyword>
<protein>
    <submittedName>
        <fullName evidence="1">Uncharacterized protein</fullName>
    </submittedName>
</protein>
<organism evidence="1 2">
    <name type="scientific">Mycena belliarum</name>
    <dbReference type="NCBI Taxonomy" id="1033014"/>
    <lineage>
        <taxon>Eukaryota</taxon>
        <taxon>Fungi</taxon>
        <taxon>Dikarya</taxon>
        <taxon>Basidiomycota</taxon>
        <taxon>Agaricomycotina</taxon>
        <taxon>Agaricomycetes</taxon>
        <taxon>Agaricomycetidae</taxon>
        <taxon>Agaricales</taxon>
        <taxon>Marasmiineae</taxon>
        <taxon>Mycenaceae</taxon>
        <taxon>Mycena</taxon>
    </lineage>
</organism>
<dbReference type="AlphaFoldDB" id="A0AAD6TPE2"/>
<evidence type="ECO:0000313" key="1">
    <source>
        <dbReference type="EMBL" id="KAJ7075344.1"/>
    </source>
</evidence>
<evidence type="ECO:0000313" key="2">
    <source>
        <dbReference type="Proteomes" id="UP001222325"/>
    </source>
</evidence>